<dbReference type="InterPro" id="IPR006283">
    <property type="entry name" value="ThiL-like"/>
</dbReference>
<evidence type="ECO:0000313" key="3">
    <source>
        <dbReference type="EMBL" id="ACX91299.1"/>
    </source>
</evidence>
<dbReference type="InterPro" id="IPR009186">
    <property type="entry name" value="Ni_metllenz_mat"/>
</dbReference>
<dbReference type="AlphaFoldDB" id="D0KRD0"/>
<dbReference type="Gene3D" id="3.30.1330.10">
    <property type="entry name" value="PurM-like, N-terminal domain"/>
    <property type="match status" value="1"/>
</dbReference>
<dbReference type="GO" id="GO:0009228">
    <property type="term" value="P:thiamine biosynthetic process"/>
    <property type="evidence" value="ECO:0007669"/>
    <property type="project" value="InterPro"/>
</dbReference>
<name>D0KRD0_SACS9</name>
<accession>D0KRD0</accession>
<dbReference type="Pfam" id="PF02769">
    <property type="entry name" value="AIRS_C"/>
    <property type="match status" value="1"/>
</dbReference>
<dbReference type="InterPro" id="IPR016188">
    <property type="entry name" value="PurM-like_N"/>
</dbReference>
<dbReference type="InterPro" id="IPR036676">
    <property type="entry name" value="PurM-like_C_sf"/>
</dbReference>
<dbReference type="HOGENOM" id="CLU_648312_0_0_2"/>
<dbReference type="PANTHER" id="PTHR30270:SF2">
    <property type="entry name" value="HYDROGENASE EXPRESSION_FORMATION PROTEIN"/>
    <property type="match status" value="1"/>
</dbReference>
<feature type="domain" description="PurM-like N-terminal" evidence="1">
    <location>
        <begin position="103"/>
        <end position="191"/>
    </location>
</feature>
<dbReference type="GO" id="GO:0009030">
    <property type="term" value="F:thiamine-phosphate kinase activity"/>
    <property type="evidence" value="ECO:0007669"/>
    <property type="project" value="InterPro"/>
</dbReference>
<dbReference type="KEGG" id="sol:Ssol_1056"/>
<protein>
    <submittedName>
        <fullName evidence="3">AIR synthase related protein</fullName>
    </submittedName>
</protein>
<gene>
    <name evidence="3" type="ordered locus">Ssol_1056</name>
</gene>
<sequence length="432" mass="48226">MALYFALMDLEGIVRRLYPDIEKAKTKLIEEIRFYKSDRYNAEEISNVILTEVINSMKADDKFGFPKTNIRAGEAGLGSRGIGDNLIHTKLFELAGKQIEEYDDAGIRENVVVSIDGIHSRLSYFPFLAGFYATRATLRDIMVKGAYPLGLIVDIHLSDDSDIGMLIDFEAGVTTISKALDIPILAGSTLRIGGDLVLGDRISGAVGSIGILKSKDFLRKRVKKGLKILMTEGNGGGTIATTAIYNGMPDVISETLNIKDLLTCIIVRDYLSSDVYSMTDVTNGGIRADALEVSKITNLSFVIDEEKFLSLINPKVRKMLNEINIDPFGISIDSILIFTDNPDLVKKRLAQYNIRSEIVGYIDDFRQYPIITYDGKELKPQFRESPYTPIKKYFGNYSPYSIEYISNRLDYAIAEAKTKMDNVLKNLKTSFT</sequence>
<organism evidence="3">
    <name type="scientific">Saccharolobus solfataricus (strain 98/2)</name>
    <name type="common">Sulfolobus solfataricus</name>
    <dbReference type="NCBI Taxonomy" id="555311"/>
    <lineage>
        <taxon>Archaea</taxon>
        <taxon>Thermoproteota</taxon>
        <taxon>Thermoprotei</taxon>
        <taxon>Sulfolobales</taxon>
        <taxon>Sulfolobaceae</taxon>
        <taxon>Saccharolobus</taxon>
    </lineage>
</organism>
<dbReference type="CDD" id="cd02691">
    <property type="entry name" value="PurM-like2"/>
    <property type="match status" value="1"/>
</dbReference>
<evidence type="ECO:0000259" key="2">
    <source>
        <dbReference type="Pfam" id="PF02769"/>
    </source>
</evidence>
<dbReference type="Pfam" id="PF00586">
    <property type="entry name" value="AIRS"/>
    <property type="match status" value="1"/>
</dbReference>
<evidence type="ECO:0000259" key="1">
    <source>
        <dbReference type="Pfam" id="PF00586"/>
    </source>
</evidence>
<dbReference type="SUPFAM" id="SSF55326">
    <property type="entry name" value="PurM N-terminal domain-like"/>
    <property type="match status" value="1"/>
</dbReference>
<dbReference type="EMBL" id="CP001800">
    <property type="protein sequence ID" value="ACX91299.1"/>
    <property type="molecule type" value="Genomic_DNA"/>
</dbReference>
<reference evidence="3" key="1">
    <citation type="submission" date="2009-10" db="EMBL/GenBank/DDBJ databases">
        <title>Complete sequence of Sulfolobus solfataricus 98/2.</title>
        <authorList>
            <consortium name="US DOE Joint Genome Institute"/>
            <person name="Lucas S."/>
            <person name="Copeland A."/>
            <person name="Lapidus A."/>
            <person name="Glavina del Rio T."/>
            <person name="Tice H."/>
            <person name="Bruce D."/>
            <person name="Goodwin L."/>
            <person name="Pitluck S."/>
            <person name="Munk A.C."/>
            <person name="Brettin T."/>
            <person name="Detter J.C."/>
            <person name="Han C."/>
            <person name="Tapia R."/>
            <person name="Larimer F."/>
            <person name="Land M."/>
            <person name="Hauser L."/>
            <person name="Kyrpides N."/>
            <person name="Ovchinnikova G."/>
            <person name="Mead D."/>
        </authorList>
    </citation>
    <scope>NUCLEOTIDE SEQUENCE [LARGE SCALE GENOMIC DNA]</scope>
    <source>
        <strain evidence="3">98/2</strain>
    </source>
</reference>
<dbReference type="PANTHER" id="PTHR30270">
    <property type="entry name" value="THIAMINE-MONOPHOSPHATE KINASE"/>
    <property type="match status" value="1"/>
</dbReference>
<dbReference type="InterPro" id="IPR036921">
    <property type="entry name" value="PurM-like_N_sf"/>
</dbReference>
<dbReference type="PIRSF" id="PIRSF006346">
    <property type="entry name" value="Ni_metllenz_mat"/>
    <property type="match status" value="1"/>
</dbReference>
<proteinExistence type="predicted"/>
<feature type="domain" description="PurM-like C-terminal" evidence="2">
    <location>
        <begin position="224"/>
        <end position="363"/>
    </location>
</feature>
<dbReference type="InterPro" id="IPR010918">
    <property type="entry name" value="PurM-like_C_dom"/>
</dbReference>
<dbReference type="Gene3D" id="3.90.650.10">
    <property type="entry name" value="PurM-like C-terminal domain"/>
    <property type="match status" value="1"/>
</dbReference>
<dbReference type="SUPFAM" id="SSF56042">
    <property type="entry name" value="PurM C-terminal domain-like"/>
    <property type="match status" value="1"/>
</dbReference>